<dbReference type="InterPro" id="IPR050900">
    <property type="entry name" value="Transposase_IS3/IS150/IS904"/>
</dbReference>
<dbReference type="GO" id="GO:0003676">
    <property type="term" value="F:nucleic acid binding"/>
    <property type="evidence" value="ECO:0007669"/>
    <property type="project" value="InterPro"/>
</dbReference>
<sequence>MGTSHRYFNPEFKEKAVLLSYTRNNNSKTERELNIPQGLLHKWRREYELLGNYCFLGKGKPKVKMESLVIAKQSKKRRTSKNLFFSPEFKEEVVQQSYRSTNISKMERELNIPNGRLHSWRKIYEKFGSGCFCGYGRSRIDQPRQQIMELEKKCLDSELNCEILKSCVPYFRKGSLAVFEFIKENERKYTIHRMCRVLQVCESSYRIWKAQPISNTKKRITLLKEKIAETFKSSHGFYGCTKIAKELTNNGTKISYTQVGLYMKEMRLRPKAKRKFKITTDSKHNHYTSPNLLNQKFNSTSESMVWVSDITYIQTDKRFLYLTIIMDLYDRKIIGWSLSTTMSALKTTIAAWDMAVANRSVSEGLIFHSDRGVQYACRAFTNRLQSYKGIIRSMSRRENSLDNAPAESFFNTLKRELIYQNKLLPKKDLKILIIDYIENWYNKIRIHSALNYLTIEEFNAMHKP</sequence>
<dbReference type="NCBIfam" id="NF033516">
    <property type="entry name" value="transpos_IS3"/>
    <property type="match status" value="1"/>
</dbReference>
<dbReference type="InterPro" id="IPR001584">
    <property type="entry name" value="Integrase_cat-core"/>
</dbReference>
<dbReference type="SUPFAM" id="SSF53098">
    <property type="entry name" value="Ribonuclease H-like"/>
    <property type="match status" value="1"/>
</dbReference>
<dbReference type="SUPFAM" id="SSF46689">
    <property type="entry name" value="Homeodomain-like"/>
    <property type="match status" value="1"/>
</dbReference>
<gene>
    <name evidence="2" type="ORF">NU08_4558</name>
</gene>
<dbReference type="InterPro" id="IPR048020">
    <property type="entry name" value="Transpos_IS3"/>
</dbReference>
<evidence type="ECO:0000313" key="3">
    <source>
        <dbReference type="Proteomes" id="UP000290433"/>
    </source>
</evidence>
<dbReference type="PANTHER" id="PTHR46889:SF4">
    <property type="entry name" value="TRANSPOSASE INSO FOR INSERTION SEQUENCE ELEMENT IS911B-RELATED"/>
    <property type="match status" value="1"/>
</dbReference>
<dbReference type="EMBL" id="JUIV01000034">
    <property type="protein sequence ID" value="RYJ36420.1"/>
    <property type="molecule type" value="Genomic_DNA"/>
</dbReference>
<name>A0A444VSB9_9FLAO</name>
<dbReference type="PROSITE" id="PS50994">
    <property type="entry name" value="INTEGRASE"/>
    <property type="match status" value="1"/>
</dbReference>
<dbReference type="InterPro" id="IPR036397">
    <property type="entry name" value="RNaseH_sf"/>
</dbReference>
<accession>A0A444VSB9</accession>
<evidence type="ECO:0000313" key="2">
    <source>
        <dbReference type="EMBL" id="RYJ36420.1"/>
    </source>
</evidence>
<dbReference type="AlphaFoldDB" id="A0A444VSB9"/>
<reference evidence="2 3" key="1">
    <citation type="submission" date="2014-12" db="EMBL/GenBank/DDBJ databases">
        <title>Genome sequence of Flavobacterium anhuiense RCM74.</title>
        <authorList>
            <person name="Kim J.F."/>
            <person name="Song J.Y."/>
            <person name="Kwak M.-J."/>
            <person name="Lee S.-W."/>
        </authorList>
    </citation>
    <scope>NUCLEOTIDE SEQUENCE [LARGE SCALE GENOMIC DNA]</scope>
    <source>
        <strain evidence="2 3">RCM74</strain>
    </source>
</reference>
<dbReference type="RefSeq" id="WP_129749170.1">
    <property type="nucleotide sequence ID" value="NZ_CP086234.1"/>
</dbReference>
<protein>
    <submittedName>
        <fullName evidence="2">Integrase catalytic subunit</fullName>
    </submittedName>
</protein>
<dbReference type="Pfam" id="PF13276">
    <property type="entry name" value="HTH_21"/>
    <property type="match status" value="1"/>
</dbReference>
<feature type="domain" description="Integrase catalytic" evidence="1">
    <location>
        <begin position="286"/>
        <end position="462"/>
    </location>
</feature>
<dbReference type="InterPro" id="IPR012337">
    <property type="entry name" value="RNaseH-like_sf"/>
</dbReference>
<dbReference type="Gene3D" id="3.30.420.10">
    <property type="entry name" value="Ribonuclease H-like superfamily/Ribonuclease H"/>
    <property type="match status" value="1"/>
</dbReference>
<comment type="caution">
    <text evidence="2">The sequence shown here is derived from an EMBL/GenBank/DDBJ whole genome shotgun (WGS) entry which is preliminary data.</text>
</comment>
<dbReference type="Proteomes" id="UP000290433">
    <property type="component" value="Unassembled WGS sequence"/>
</dbReference>
<dbReference type="InterPro" id="IPR025948">
    <property type="entry name" value="HTH-like_dom"/>
</dbReference>
<proteinExistence type="predicted"/>
<dbReference type="Pfam" id="PF13333">
    <property type="entry name" value="rve_2"/>
    <property type="match status" value="1"/>
</dbReference>
<evidence type="ECO:0000259" key="1">
    <source>
        <dbReference type="PROSITE" id="PS50994"/>
    </source>
</evidence>
<organism evidence="2 3">
    <name type="scientific">Flavobacterium anhuiense</name>
    <dbReference type="NCBI Taxonomy" id="459526"/>
    <lineage>
        <taxon>Bacteria</taxon>
        <taxon>Pseudomonadati</taxon>
        <taxon>Bacteroidota</taxon>
        <taxon>Flavobacteriia</taxon>
        <taxon>Flavobacteriales</taxon>
        <taxon>Flavobacteriaceae</taxon>
        <taxon>Flavobacterium</taxon>
    </lineage>
</organism>
<dbReference type="InterPro" id="IPR009057">
    <property type="entry name" value="Homeodomain-like_sf"/>
</dbReference>
<dbReference type="Pfam" id="PF00665">
    <property type="entry name" value="rve"/>
    <property type="match status" value="1"/>
</dbReference>
<dbReference type="PANTHER" id="PTHR46889">
    <property type="entry name" value="TRANSPOSASE INSF FOR INSERTION SEQUENCE IS3B-RELATED"/>
    <property type="match status" value="1"/>
</dbReference>
<dbReference type="GO" id="GO:0015074">
    <property type="term" value="P:DNA integration"/>
    <property type="evidence" value="ECO:0007669"/>
    <property type="project" value="InterPro"/>
</dbReference>
<dbReference type="OrthoDB" id="9815231at2"/>